<feature type="transmembrane region" description="Helical" evidence="2">
    <location>
        <begin position="149"/>
        <end position="170"/>
    </location>
</feature>
<gene>
    <name evidence="4" type="ORF">SOCEGT47_066780</name>
</gene>
<keyword evidence="2" id="KW-0472">Membrane</keyword>
<feature type="region of interest" description="Disordered" evidence="1">
    <location>
        <begin position="221"/>
        <end position="259"/>
    </location>
</feature>
<dbReference type="Pfam" id="PF04982">
    <property type="entry name" value="TM_HPP"/>
    <property type="match status" value="1"/>
</dbReference>
<evidence type="ECO:0000256" key="2">
    <source>
        <dbReference type="SAM" id="Phobius"/>
    </source>
</evidence>
<protein>
    <recommendedName>
        <fullName evidence="3">HPP transmembrane region domain-containing protein</fullName>
    </recommendedName>
</protein>
<evidence type="ECO:0000313" key="4">
    <source>
        <dbReference type="EMBL" id="AUX26118.1"/>
    </source>
</evidence>
<evidence type="ECO:0000313" key="5">
    <source>
        <dbReference type="Proteomes" id="UP000295781"/>
    </source>
</evidence>
<dbReference type="PANTHER" id="PTHR33741">
    <property type="entry name" value="TRANSMEMBRANE PROTEIN DDB_G0269096-RELATED"/>
    <property type="match status" value="1"/>
</dbReference>
<keyword evidence="2" id="KW-1133">Transmembrane helix</keyword>
<feature type="transmembrane region" description="Helical" evidence="2">
    <location>
        <begin position="87"/>
        <end position="108"/>
    </location>
</feature>
<dbReference type="PANTHER" id="PTHR33741:SF5">
    <property type="entry name" value="TRANSMEMBRANE PROTEIN DDB_G0269096-RELATED"/>
    <property type="match status" value="1"/>
</dbReference>
<dbReference type="OrthoDB" id="9811720at2"/>
<proteinExistence type="predicted"/>
<organism evidence="4 5">
    <name type="scientific">Sorangium cellulosum</name>
    <name type="common">Polyangium cellulosum</name>
    <dbReference type="NCBI Taxonomy" id="56"/>
    <lineage>
        <taxon>Bacteria</taxon>
        <taxon>Pseudomonadati</taxon>
        <taxon>Myxococcota</taxon>
        <taxon>Polyangia</taxon>
        <taxon>Polyangiales</taxon>
        <taxon>Polyangiaceae</taxon>
        <taxon>Sorangium</taxon>
    </lineage>
</organism>
<dbReference type="EMBL" id="CP012670">
    <property type="protein sequence ID" value="AUX26118.1"/>
    <property type="molecule type" value="Genomic_DNA"/>
</dbReference>
<sequence length="259" mass="27048">MTERRMGANRAPEEPWGARRGYGPISPRHPLGGEMTDVVRGLFARLRLPWLLQRYSQVPVLAVFSCVNGFVSIGLMAVLAAVTRSPFVFPSLGPTAFLFFYTPTAASAAPRNTIFGHCIGVAAGYLSLLVTGLTHAGPATAVGVTLPRAVAAALSLGLTAGLMVLARAPHPPAGATTLIVSLGILARPPALLVLLGGVVLLTIQAIVINRLAGIDYPLWAPRRAPPEPQPQPRAGAISSSPHRGSRPRAPSDPPPARPA</sequence>
<dbReference type="AlphaFoldDB" id="A0A4P2QA40"/>
<feature type="compositionally biased region" description="Pro residues" evidence="1">
    <location>
        <begin position="250"/>
        <end position="259"/>
    </location>
</feature>
<feature type="transmembrane region" description="Helical" evidence="2">
    <location>
        <begin position="114"/>
        <end position="137"/>
    </location>
</feature>
<dbReference type="InterPro" id="IPR007065">
    <property type="entry name" value="HPP"/>
</dbReference>
<accession>A0A4P2QA40</accession>
<feature type="domain" description="HPP transmembrane region" evidence="3">
    <location>
        <begin position="62"/>
        <end position="217"/>
    </location>
</feature>
<feature type="transmembrane region" description="Helical" evidence="2">
    <location>
        <begin position="58"/>
        <end position="80"/>
    </location>
</feature>
<dbReference type="Proteomes" id="UP000295781">
    <property type="component" value="Chromosome"/>
</dbReference>
<feature type="transmembrane region" description="Helical" evidence="2">
    <location>
        <begin position="190"/>
        <end position="212"/>
    </location>
</feature>
<evidence type="ECO:0000256" key="1">
    <source>
        <dbReference type="SAM" id="MobiDB-lite"/>
    </source>
</evidence>
<keyword evidence="2" id="KW-0812">Transmembrane</keyword>
<dbReference type="InterPro" id="IPR058581">
    <property type="entry name" value="TM_HPP"/>
</dbReference>
<reference evidence="4 5" key="1">
    <citation type="submission" date="2015-09" db="EMBL/GenBank/DDBJ databases">
        <title>Sorangium comparison.</title>
        <authorList>
            <person name="Zaburannyi N."/>
            <person name="Bunk B."/>
            <person name="Overmann J."/>
            <person name="Mueller R."/>
        </authorList>
    </citation>
    <scope>NUCLEOTIDE SEQUENCE [LARGE SCALE GENOMIC DNA]</scope>
    <source>
        <strain evidence="4 5">So ceGT47</strain>
    </source>
</reference>
<name>A0A4P2QA40_SORCE</name>
<evidence type="ECO:0000259" key="3">
    <source>
        <dbReference type="Pfam" id="PF04982"/>
    </source>
</evidence>